<proteinExistence type="predicted"/>
<gene>
    <name evidence="2" type="ORF">BDP27DRAFT_1361392</name>
</gene>
<dbReference type="OrthoDB" id="3065650at2759"/>
<organism evidence="2 3">
    <name type="scientific">Rhodocollybia butyracea</name>
    <dbReference type="NCBI Taxonomy" id="206335"/>
    <lineage>
        <taxon>Eukaryota</taxon>
        <taxon>Fungi</taxon>
        <taxon>Dikarya</taxon>
        <taxon>Basidiomycota</taxon>
        <taxon>Agaricomycotina</taxon>
        <taxon>Agaricomycetes</taxon>
        <taxon>Agaricomycetidae</taxon>
        <taxon>Agaricales</taxon>
        <taxon>Marasmiineae</taxon>
        <taxon>Omphalotaceae</taxon>
        <taxon>Rhodocollybia</taxon>
    </lineage>
</organism>
<feature type="compositionally biased region" description="Polar residues" evidence="1">
    <location>
        <begin position="1"/>
        <end position="13"/>
    </location>
</feature>
<dbReference type="Proteomes" id="UP000772434">
    <property type="component" value="Unassembled WGS sequence"/>
</dbReference>
<name>A0A9P5PXY7_9AGAR</name>
<dbReference type="EMBL" id="JADNRY010000028">
    <property type="protein sequence ID" value="KAF9071948.1"/>
    <property type="molecule type" value="Genomic_DNA"/>
</dbReference>
<comment type="caution">
    <text evidence="2">The sequence shown here is derived from an EMBL/GenBank/DDBJ whole genome shotgun (WGS) entry which is preliminary data.</text>
</comment>
<dbReference type="AlphaFoldDB" id="A0A9P5PXY7"/>
<evidence type="ECO:0000313" key="2">
    <source>
        <dbReference type="EMBL" id="KAF9071948.1"/>
    </source>
</evidence>
<evidence type="ECO:0000256" key="1">
    <source>
        <dbReference type="SAM" id="MobiDB-lite"/>
    </source>
</evidence>
<evidence type="ECO:0000313" key="3">
    <source>
        <dbReference type="Proteomes" id="UP000772434"/>
    </source>
</evidence>
<protein>
    <submittedName>
        <fullName evidence="2">Uncharacterized protein</fullName>
    </submittedName>
</protein>
<accession>A0A9P5PXY7</accession>
<feature type="region of interest" description="Disordered" evidence="1">
    <location>
        <begin position="1"/>
        <end position="23"/>
    </location>
</feature>
<keyword evidence="3" id="KW-1185">Reference proteome</keyword>
<sequence length="297" mass="31952">MPTNSLVNTQDTGSHVARSSDPCHRRGECILRPEARQEVFGYIAELVLFTVRLSYADAAGVYPPPPGYAEEATYGLPYSDAAAIHGVLMFSSETNGRTYEEPESDAAMGYRAVVGWGTGSVDGGERQGQAGIGDAVGARRMDRGVTTASDCLKRWTTAVTGNSLNAQVSAASNATQKDNPHAYKLFLGRVETMYSKGGGKNGKHAAVSKAEDIAALPNVGLQAITSQTRPFQTLSFAFIPSIHFFAMTRASPRSTMSAWGETVHFGSPADITMHQNISRYFENLTHFSEKSRETPTA</sequence>
<reference evidence="2" key="1">
    <citation type="submission" date="2020-11" db="EMBL/GenBank/DDBJ databases">
        <authorList>
            <consortium name="DOE Joint Genome Institute"/>
            <person name="Ahrendt S."/>
            <person name="Riley R."/>
            <person name="Andreopoulos W."/>
            <person name="Labutti K."/>
            <person name="Pangilinan J."/>
            <person name="Ruiz-Duenas F.J."/>
            <person name="Barrasa J.M."/>
            <person name="Sanchez-Garcia M."/>
            <person name="Camarero S."/>
            <person name="Miyauchi S."/>
            <person name="Serrano A."/>
            <person name="Linde D."/>
            <person name="Babiker R."/>
            <person name="Drula E."/>
            <person name="Ayuso-Fernandez I."/>
            <person name="Pacheco R."/>
            <person name="Padilla G."/>
            <person name="Ferreira P."/>
            <person name="Barriuso J."/>
            <person name="Kellner H."/>
            <person name="Castanera R."/>
            <person name="Alfaro M."/>
            <person name="Ramirez L."/>
            <person name="Pisabarro A.G."/>
            <person name="Kuo A."/>
            <person name="Tritt A."/>
            <person name="Lipzen A."/>
            <person name="He G."/>
            <person name="Yan M."/>
            <person name="Ng V."/>
            <person name="Cullen D."/>
            <person name="Martin F."/>
            <person name="Rosso M.-N."/>
            <person name="Henrissat B."/>
            <person name="Hibbett D."/>
            <person name="Martinez A.T."/>
            <person name="Grigoriev I.V."/>
        </authorList>
    </citation>
    <scope>NUCLEOTIDE SEQUENCE</scope>
    <source>
        <strain evidence="2">AH 40177</strain>
    </source>
</reference>